<dbReference type="InterPro" id="IPR002123">
    <property type="entry name" value="Plipid/glycerol_acylTrfase"/>
</dbReference>
<comment type="caution">
    <text evidence="5">The sequence shown here is derived from an EMBL/GenBank/DDBJ whole genome shotgun (WGS) entry which is preliminary data.</text>
</comment>
<evidence type="ECO:0000256" key="2">
    <source>
        <dbReference type="ARBA" id="ARBA00022679"/>
    </source>
</evidence>
<dbReference type="SUPFAM" id="SSF69593">
    <property type="entry name" value="Glycerol-3-phosphate (1)-acyltransferase"/>
    <property type="match status" value="1"/>
</dbReference>
<name>A0ABU9D4K8_9PROT</name>
<keyword evidence="6" id="KW-1185">Reference proteome</keyword>
<gene>
    <name evidence="5" type="ORF">WOB96_01830</name>
</gene>
<dbReference type="PANTHER" id="PTHR10434:SF11">
    <property type="entry name" value="1-ACYL-SN-GLYCEROL-3-PHOSPHATE ACYLTRANSFERASE"/>
    <property type="match status" value="1"/>
</dbReference>
<organism evidence="5 6">
    <name type="scientific">Thermithiobacillus plumbiphilus</name>
    <dbReference type="NCBI Taxonomy" id="1729899"/>
    <lineage>
        <taxon>Bacteria</taxon>
        <taxon>Pseudomonadati</taxon>
        <taxon>Pseudomonadota</taxon>
        <taxon>Acidithiobacillia</taxon>
        <taxon>Acidithiobacillales</taxon>
        <taxon>Thermithiobacillaceae</taxon>
        <taxon>Thermithiobacillus</taxon>
    </lineage>
</organism>
<protein>
    <submittedName>
        <fullName evidence="5">Lysophospholipid acyltransferase family protein</fullName>
    </submittedName>
</protein>
<accession>A0ABU9D4K8</accession>
<dbReference type="CDD" id="cd07989">
    <property type="entry name" value="LPLAT_AGPAT-like"/>
    <property type="match status" value="1"/>
</dbReference>
<feature type="domain" description="Phospholipid/glycerol acyltransferase" evidence="4">
    <location>
        <begin position="45"/>
        <end position="155"/>
    </location>
</feature>
<dbReference type="SMART" id="SM00563">
    <property type="entry name" value="PlsC"/>
    <property type="match status" value="1"/>
</dbReference>
<evidence type="ECO:0000259" key="4">
    <source>
        <dbReference type="SMART" id="SM00563"/>
    </source>
</evidence>
<evidence type="ECO:0000256" key="1">
    <source>
        <dbReference type="ARBA" id="ARBA00005189"/>
    </source>
</evidence>
<dbReference type="EMBL" id="JBBPCO010000001">
    <property type="protein sequence ID" value="MEK8088494.1"/>
    <property type="molecule type" value="Genomic_DNA"/>
</dbReference>
<evidence type="ECO:0000313" key="5">
    <source>
        <dbReference type="EMBL" id="MEK8088494.1"/>
    </source>
</evidence>
<sequence length="211" mass="23671">MQRLPDHAEQWPGWAHVLHGIIRGYGQHWQRAHWDCSTVPAQGPAILVCNHVSVLDPLLLIASNFRIISFIIAREYYEQPVLRPFLDAVGCIPARRDGSDRKVIVRARQVLKEGRVLGIFPEGGIGRGPQAMQEGVAWLVQQTGAPVVPARVTNAAQRSSDIRTFLSRQKPYLRYGEPLELDADLPRDEILQRIIASIESLADARRPGCYD</sequence>
<keyword evidence="3 5" id="KW-0012">Acyltransferase</keyword>
<keyword evidence="2" id="KW-0808">Transferase</keyword>
<reference evidence="5 6" key="1">
    <citation type="submission" date="2024-04" db="EMBL/GenBank/DDBJ databases">
        <authorList>
            <person name="Abashina T."/>
            <person name="Shaikin A."/>
        </authorList>
    </citation>
    <scope>NUCLEOTIDE SEQUENCE [LARGE SCALE GENOMIC DNA]</scope>
    <source>
        <strain evidence="5 6">AAFK</strain>
    </source>
</reference>
<dbReference type="PANTHER" id="PTHR10434">
    <property type="entry name" value="1-ACYL-SN-GLYCEROL-3-PHOSPHATE ACYLTRANSFERASE"/>
    <property type="match status" value="1"/>
</dbReference>
<evidence type="ECO:0000313" key="6">
    <source>
        <dbReference type="Proteomes" id="UP001446205"/>
    </source>
</evidence>
<dbReference type="GO" id="GO:0016746">
    <property type="term" value="F:acyltransferase activity"/>
    <property type="evidence" value="ECO:0007669"/>
    <property type="project" value="UniProtKB-KW"/>
</dbReference>
<proteinExistence type="predicted"/>
<dbReference type="Proteomes" id="UP001446205">
    <property type="component" value="Unassembled WGS sequence"/>
</dbReference>
<comment type="pathway">
    <text evidence="1">Lipid metabolism.</text>
</comment>
<dbReference type="RefSeq" id="WP_341369556.1">
    <property type="nucleotide sequence ID" value="NZ_JBBPCO010000001.1"/>
</dbReference>
<evidence type="ECO:0000256" key="3">
    <source>
        <dbReference type="ARBA" id="ARBA00023315"/>
    </source>
</evidence>
<dbReference type="Pfam" id="PF01553">
    <property type="entry name" value="Acyltransferase"/>
    <property type="match status" value="1"/>
</dbReference>